<name>A0A4E0Q661_9EURY</name>
<dbReference type="OrthoDB" id="147347at2157"/>
<evidence type="ECO:0000313" key="2">
    <source>
        <dbReference type="EMBL" id="TGC09727.1"/>
    </source>
</evidence>
<feature type="transmembrane region" description="Helical" evidence="1">
    <location>
        <begin position="53"/>
        <end position="75"/>
    </location>
</feature>
<dbReference type="AlphaFoldDB" id="A0A4E0Q661"/>
<feature type="transmembrane region" description="Helical" evidence="1">
    <location>
        <begin position="16"/>
        <end position="41"/>
    </location>
</feature>
<sequence length="81" mass="8821">MNGQDKGNKNRYKGRYALTASLLSSLLLVALFAILSIAVNSSRSVPLYSNVDIIAGMVFVFVLSMIVSASIWPGVIEKRMN</sequence>
<evidence type="ECO:0000256" key="1">
    <source>
        <dbReference type="SAM" id="Phobius"/>
    </source>
</evidence>
<keyword evidence="1" id="KW-1133">Transmembrane helix</keyword>
<gene>
    <name evidence="2" type="ORF">CUN85_05025</name>
</gene>
<keyword evidence="1" id="KW-0812">Transmembrane</keyword>
<comment type="caution">
    <text evidence="2">The sequence shown here is derived from an EMBL/GenBank/DDBJ whole genome shotgun (WGS) entry which is preliminary data.</text>
</comment>
<dbReference type="Proteomes" id="UP000297295">
    <property type="component" value="Unassembled WGS sequence"/>
</dbReference>
<organism evidence="2 3">
    <name type="scientific">Methanolobus halotolerans</name>
    <dbReference type="NCBI Taxonomy" id="2052935"/>
    <lineage>
        <taxon>Archaea</taxon>
        <taxon>Methanobacteriati</taxon>
        <taxon>Methanobacteriota</taxon>
        <taxon>Stenosarchaea group</taxon>
        <taxon>Methanomicrobia</taxon>
        <taxon>Methanosarcinales</taxon>
        <taxon>Methanosarcinaceae</taxon>
        <taxon>Methanolobus</taxon>
    </lineage>
</organism>
<evidence type="ECO:0000313" key="3">
    <source>
        <dbReference type="Proteomes" id="UP000297295"/>
    </source>
</evidence>
<dbReference type="RefSeq" id="WP_135389242.1">
    <property type="nucleotide sequence ID" value="NZ_PGGK01000004.1"/>
</dbReference>
<keyword evidence="3" id="KW-1185">Reference proteome</keyword>
<reference evidence="2 3" key="1">
    <citation type="submission" date="2017-11" db="EMBL/GenBank/DDBJ databases">
        <title>Isolation and Characterization of Methanogenic Archaea from Saline Meromictic Lake at Siberia.</title>
        <authorList>
            <person name="Shen Y."/>
            <person name="Huang H.-H."/>
            <person name="Lai M.-C."/>
            <person name="Chen S.-C."/>
        </authorList>
    </citation>
    <scope>NUCLEOTIDE SEQUENCE [LARGE SCALE GENOMIC DNA]</scope>
    <source>
        <strain evidence="2 3">SY-01</strain>
    </source>
</reference>
<dbReference type="EMBL" id="PGGK01000004">
    <property type="protein sequence ID" value="TGC09727.1"/>
    <property type="molecule type" value="Genomic_DNA"/>
</dbReference>
<protein>
    <submittedName>
        <fullName evidence="2">Uncharacterized protein</fullName>
    </submittedName>
</protein>
<proteinExistence type="predicted"/>
<accession>A0A4E0Q661</accession>
<keyword evidence="1" id="KW-0472">Membrane</keyword>